<name>W2I876_PHYNI</name>
<feature type="compositionally biased region" description="Polar residues" evidence="1">
    <location>
        <begin position="1"/>
        <end position="16"/>
    </location>
</feature>
<feature type="region of interest" description="Disordered" evidence="1">
    <location>
        <begin position="1"/>
        <end position="21"/>
    </location>
</feature>
<evidence type="ECO:0000313" key="4">
    <source>
        <dbReference type="EMBL" id="ETL83594.1"/>
    </source>
</evidence>
<dbReference type="Proteomes" id="UP000054423">
    <property type="component" value="Unassembled WGS sequence"/>
</dbReference>
<dbReference type="Proteomes" id="UP000053236">
    <property type="component" value="Unassembled WGS sequence"/>
</dbReference>
<evidence type="ECO:0000313" key="2">
    <source>
        <dbReference type="EMBL" id="ETK76939.1"/>
    </source>
</evidence>
<reference evidence="3" key="3">
    <citation type="submission" date="2013-11" db="EMBL/GenBank/DDBJ databases">
        <title>The Genome Sequence of Phytophthora parasitica CJ05E6.</title>
        <authorList>
            <consortium name="The Broad Institute Genomics Platform"/>
            <person name="Russ C."/>
            <person name="Tyler B."/>
            <person name="Panabieres F."/>
            <person name="Shan W."/>
            <person name="Tripathy S."/>
            <person name="Grunwald N."/>
            <person name="Machado M."/>
            <person name="Johnson C.S."/>
            <person name="Arredondo F."/>
            <person name="Hong C."/>
            <person name="Coffey M."/>
            <person name="Young S.K."/>
            <person name="Zeng Q."/>
            <person name="Gargeya S."/>
            <person name="Fitzgerald M."/>
            <person name="Abouelleil A."/>
            <person name="Alvarado L."/>
            <person name="Chapman S.B."/>
            <person name="Gainer-Dewar J."/>
            <person name="Goldberg J."/>
            <person name="Griggs A."/>
            <person name="Gujja S."/>
            <person name="Hansen M."/>
            <person name="Howarth C."/>
            <person name="Imamovic A."/>
            <person name="Ireland A."/>
            <person name="Larimer J."/>
            <person name="McCowan C."/>
            <person name="Murphy C."/>
            <person name="Pearson M."/>
            <person name="Poon T.W."/>
            <person name="Priest M."/>
            <person name="Roberts A."/>
            <person name="Saif S."/>
            <person name="Shea T."/>
            <person name="Sykes S."/>
            <person name="Wortman J."/>
            <person name="Nusbaum C."/>
            <person name="Birren B."/>
        </authorList>
    </citation>
    <scope>NUCLEOTIDE SEQUENCE [LARGE SCALE GENOMIC DNA]</scope>
    <source>
        <strain evidence="3">CJ05E6</strain>
    </source>
</reference>
<dbReference type="Proteomes" id="UP000053864">
    <property type="component" value="Unassembled WGS sequence"/>
</dbReference>
<dbReference type="EMBL" id="KI681995">
    <property type="protein sequence ID" value="ETL83594.1"/>
    <property type="molecule type" value="Genomic_DNA"/>
</dbReference>
<reference evidence="4" key="1">
    <citation type="submission" date="2013-11" db="EMBL/GenBank/DDBJ databases">
        <title>The Genome Sequence of Phytophthora parasitica CHvinca01.</title>
        <authorList>
            <consortium name="The Broad Institute Genomics Platform"/>
            <person name="Russ C."/>
            <person name="Tyler B."/>
            <person name="Panabieres F."/>
            <person name="Shan W."/>
            <person name="Tripathy S."/>
            <person name="Grunwald N."/>
            <person name="Machado M."/>
            <person name="Johnson C.S."/>
            <person name="Arredondo F."/>
            <person name="Hong C."/>
            <person name="Coffey M."/>
            <person name="Young S.K."/>
            <person name="Zeng Q."/>
            <person name="Gargeya S."/>
            <person name="Fitzgerald M."/>
            <person name="Abouelleil A."/>
            <person name="Alvarado L."/>
            <person name="Chapman S.B."/>
            <person name="Gainer-Dewar J."/>
            <person name="Goldberg J."/>
            <person name="Griggs A."/>
            <person name="Gujja S."/>
            <person name="Hansen M."/>
            <person name="Howarth C."/>
            <person name="Imamovic A."/>
            <person name="Ireland A."/>
            <person name="Larimer J."/>
            <person name="McCowan C."/>
            <person name="Murphy C."/>
            <person name="Pearson M."/>
            <person name="Poon T.W."/>
            <person name="Priest M."/>
            <person name="Roberts A."/>
            <person name="Saif S."/>
            <person name="Shea T."/>
            <person name="Sykes S."/>
            <person name="Wortman J."/>
            <person name="Nusbaum C."/>
            <person name="Birren B."/>
        </authorList>
    </citation>
    <scope>NUCLEOTIDE SEQUENCE [LARGE SCALE GENOMIC DNA]</scope>
    <source>
        <strain evidence="4">CHvinca01</strain>
    </source>
</reference>
<reference evidence="2" key="2">
    <citation type="submission" date="2013-11" db="EMBL/GenBank/DDBJ databases">
        <title>The Genome Sequence of Phytophthora parasitica CJ02B3.</title>
        <authorList>
            <consortium name="The Broad Institute Genomics Platform"/>
            <person name="Russ C."/>
            <person name="Tyler B."/>
            <person name="Panabieres F."/>
            <person name="Shan W."/>
            <person name="Tripathy S."/>
            <person name="Grunwald N."/>
            <person name="Machado M."/>
            <person name="Johnson C.S."/>
            <person name="Arredondo F."/>
            <person name="Hong C."/>
            <person name="Coffey M."/>
            <person name="Young S.K."/>
            <person name="Zeng Q."/>
            <person name="Gargeya S."/>
            <person name="Fitzgerald M."/>
            <person name="Abouelleil A."/>
            <person name="Alvarado L."/>
            <person name="Chapman S.B."/>
            <person name="Gainer-Dewar J."/>
            <person name="Goldberg J."/>
            <person name="Griggs A."/>
            <person name="Gujja S."/>
            <person name="Hansen M."/>
            <person name="Howarth C."/>
            <person name="Imamovic A."/>
            <person name="Ireland A."/>
            <person name="Larimer J."/>
            <person name="McCowan C."/>
            <person name="Murphy C."/>
            <person name="Pearson M."/>
            <person name="Poon T.W."/>
            <person name="Priest M."/>
            <person name="Roberts A."/>
            <person name="Saif S."/>
            <person name="Shea T."/>
            <person name="Sykes S."/>
            <person name="Wortman J."/>
            <person name="Nusbaum C."/>
            <person name="Birren B."/>
        </authorList>
    </citation>
    <scope>NUCLEOTIDE SEQUENCE [LARGE SCALE GENOMIC DNA]</scope>
    <source>
        <strain evidence="2">CJ02B3</strain>
    </source>
</reference>
<sequence>MPAGSCSVQEPESQAEAQGPMSQVKKLVTLKSVARS</sequence>
<accession>W2I876</accession>
<evidence type="ECO:0000256" key="1">
    <source>
        <dbReference type="SAM" id="MobiDB-lite"/>
    </source>
</evidence>
<dbReference type="EMBL" id="KI688515">
    <property type="protein sequence ID" value="ETK76939.1"/>
    <property type="molecule type" value="Genomic_DNA"/>
</dbReference>
<dbReference type="EMBL" id="KI675299">
    <property type="protein sequence ID" value="ETL30366.1"/>
    <property type="molecule type" value="Genomic_DNA"/>
</dbReference>
<organism evidence="3">
    <name type="scientific">Phytophthora nicotianae</name>
    <name type="common">Potato buckeye rot agent</name>
    <name type="synonym">Phytophthora parasitica</name>
    <dbReference type="NCBI Taxonomy" id="4792"/>
    <lineage>
        <taxon>Eukaryota</taxon>
        <taxon>Sar</taxon>
        <taxon>Stramenopiles</taxon>
        <taxon>Oomycota</taxon>
        <taxon>Peronosporomycetes</taxon>
        <taxon>Peronosporales</taxon>
        <taxon>Peronosporaceae</taxon>
        <taxon>Phytophthora</taxon>
    </lineage>
</organism>
<dbReference type="AlphaFoldDB" id="W2I876"/>
<protein>
    <submittedName>
        <fullName evidence="3">Uncharacterized protein</fullName>
    </submittedName>
</protein>
<gene>
    <name evidence="2" type="ORF">L915_16738</name>
    <name evidence="3" type="ORF">L916_16647</name>
    <name evidence="4" type="ORF">L917_16468</name>
</gene>
<evidence type="ECO:0000313" key="3">
    <source>
        <dbReference type="EMBL" id="ETL30366.1"/>
    </source>
</evidence>
<proteinExistence type="predicted"/>